<dbReference type="OrthoDB" id="529907at2"/>
<protein>
    <recommendedName>
        <fullName evidence="3">N-acetyltransferase domain-containing protein</fullName>
    </recommendedName>
</protein>
<organism evidence="4 5">
    <name type="scientific">Rubrobacter xylanophilus</name>
    <dbReference type="NCBI Taxonomy" id="49319"/>
    <lineage>
        <taxon>Bacteria</taxon>
        <taxon>Bacillati</taxon>
        <taxon>Actinomycetota</taxon>
        <taxon>Rubrobacteria</taxon>
        <taxon>Rubrobacterales</taxon>
        <taxon>Rubrobacteraceae</taxon>
        <taxon>Rubrobacter</taxon>
    </lineage>
</organism>
<keyword evidence="1" id="KW-0808">Transferase</keyword>
<name>A0A510HJI4_9ACTN</name>
<proteinExistence type="predicted"/>
<dbReference type="RefSeq" id="WP_143528205.1">
    <property type="nucleotide sequence ID" value="NZ_AP019791.1"/>
</dbReference>
<dbReference type="EMBL" id="AP019791">
    <property type="protein sequence ID" value="BBL80169.1"/>
    <property type="molecule type" value="Genomic_DNA"/>
</dbReference>
<accession>A0A510HJI4</accession>
<dbReference type="AlphaFoldDB" id="A0A510HJI4"/>
<gene>
    <name evidence="4" type="ORF">RxyAA322_20230</name>
</gene>
<dbReference type="SUPFAM" id="SSF55729">
    <property type="entry name" value="Acyl-CoA N-acyltransferases (Nat)"/>
    <property type="match status" value="1"/>
</dbReference>
<evidence type="ECO:0000256" key="1">
    <source>
        <dbReference type="ARBA" id="ARBA00022679"/>
    </source>
</evidence>
<dbReference type="Proteomes" id="UP000318065">
    <property type="component" value="Chromosome"/>
</dbReference>
<feature type="domain" description="N-acetyltransferase" evidence="3">
    <location>
        <begin position="3"/>
        <end position="144"/>
    </location>
</feature>
<reference evidence="4" key="1">
    <citation type="journal article" date="2019" name="Microbiol. Resour. Announc.">
        <title>Complete Genome Sequence of Rubrobacter xylanophilus Strain AA3-22, Isolated from Arima Onsen in Japan.</title>
        <authorList>
            <person name="Tomariguchi N."/>
            <person name="Miyazaki K."/>
        </authorList>
    </citation>
    <scope>NUCLEOTIDE SEQUENCE [LARGE SCALE GENOMIC DNA]</scope>
    <source>
        <strain evidence="4">AA3-22</strain>
    </source>
</reference>
<keyword evidence="5" id="KW-1185">Reference proteome</keyword>
<dbReference type="Pfam" id="PF13508">
    <property type="entry name" value="Acetyltransf_7"/>
    <property type="match status" value="1"/>
</dbReference>
<evidence type="ECO:0000256" key="2">
    <source>
        <dbReference type="ARBA" id="ARBA00023315"/>
    </source>
</evidence>
<dbReference type="PANTHER" id="PTHR43877:SF1">
    <property type="entry name" value="ACETYLTRANSFERASE"/>
    <property type="match status" value="1"/>
</dbReference>
<dbReference type="InterPro" id="IPR000182">
    <property type="entry name" value="GNAT_dom"/>
</dbReference>
<dbReference type="PANTHER" id="PTHR43877">
    <property type="entry name" value="AMINOALKYLPHOSPHONATE N-ACETYLTRANSFERASE-RELATED-RELATED"/>
    <property type="match status" value="1"/>
</dbReference>
<keyword evidence="2" id="KW-0012">Acyltransferase</keyword>
<dbReference type="InterPro" id="IPR016181">
    <property type="entry name" value="Acyl_CoA_acyltransferase"/>
</dbReference>
<evidence type="ECO:0000313" key="5">
    <source>
        <dbReference type="Proteomes" id="UP000318065"/>
    </source>
</evidence>
<dbReference type="PROSITE" id="PS51186">
    <property type="entry name" value="GNAT"/>
    <property type="match status" value="1"/>
</dbReference>
<sequence>MSVSIERAGGGDLPEILALLRSCGLPQEGLEDHLETALVARSGARMVGCAALEMYPPAALLRSVAVERGHRGEGLGLRLSEAALSLARRLGVREVYLLTETADGLFSRLGFEPVSRGEVPSPVRESVEFVSACPASARVMALRL</sequence>
<dbReference type="Gene3D" id="3.40.630.30">
    <property type="match status" value="1"/>
</dbReference>
<evidence type="ECO:0000259" key="3">
    <source>
        <dbReference type="PROSITE" id="PS51186"/>
    </source>
</evidence>
<dbReference type="CDD" id="cd04301">
    <property type="entry name" value="NAT_SF"/>
    <property type="match status" value="1"/>
</dbReference>
<dbReference type="GO" id="GO:0016747">
    <property type="term" value="F:acyltransferase activity, transferring groups other than amino-acyl groups"/>
    <property type="evidence" value="ECO:0007669"/>
    <property type="project" value="InterPro"/>
</dbReference>
<dbReference type="InterPro" id="IPR050832">
    <property type="entry name" value="Bact_Acetyltransf"/>
</dbReference>
<dbReference type="NCBIfam" id="NF040501">
    <property type="entry name" value="resist_ArsN2"/>
    <property type="match status" value="1"/>
</dbReference>
<evidence type="ECO:0000313" key="4">
    <source>
        <dbReference type="EMBL" id="BBL80169.1"/>
    </source>
</evidence>